<evidence type="ECO:0000256" key="1">
    <source>
        <dbReference type="SAM" id="Phobius"/>
    </source>
</evidence>
<evidence type="ECO:0000313" key="3">
    <source>
        <dbReference type="Proteomes" id="UP000447355"/>
    </source>
</evidence>
<sequence>MNRDVTSKRENKHSAGRQKKGTLHVETSILVLGLFVALLLCSFTPLPFKKSLEAAFFREMSFLNFL</sequence>
<protein>
    <submittedName>
        <fullName evidence="2">Uncharacterized protein</fullName>
    </submittedName>
</protein>
<dbReference type="EMBL" id="WWCX01000038">
    <property type="protein sequence ID" value="MYM96072.1"/>
    <property type="molecule type" value="Genomic_DNA"/>
</dbReference>
<gene>
    <name evidence="2" type="ORF">GTP90_19605</name>
</gene>
<dbReference type="RefSeq" id="WP_161085147.1">
    <property type="nucleotide sequence ID" value="NZ_WWCX01000038.1"/>
</dbReference>
<comment type="caution">
    <text evidence="2">The sequence shown here is derived from an EMBL/GenBank/DDBJ whole genome shotgun (WGS) entry which is preliminary data.</text>
</comment>
<name>A0A845GRR6_9BURK</name>
<organism evidence="2 3">
    <name type="scientific">Duganella vulcania</name>
    <dbReference type="NCBI Taxonomy" id="2692166"/>
    <lineage>
        <taxon>Bacteria</taxon>
        <taxon>Pseudomonadati</taxon>
        <taxon>Pseudomonadota</taxon>
        <taxon>Betaproteobacteria</taxon>
        <taxon>Burkholderiales</taxon>
        <taxon>Oxalobacteraceae</taxon>
        <taxon>Telluria group</taxon>
        <taxon>Duganella</taxon>
    </lineage>
</organism>
<reference evidence="2" key="1">
    <citation type="submission" date="2019-12" db="EMBL/GenBank/DDBJ databases">
        <title>Novel species isolated from a subtropical stream in China.</title>
        <authorList>
            <person name="Lu H."/>
        </authorList>
    </citation>
    <scope>NUCLEOTIDE SEQUENCE [LARGE SCALE GENOMIC DNA]</scope>
    <source>
        <strain evidence="2">FT81W</strain>
    </source>
</reference>
<keyword evidence="1" id="KW-0472">Membrane</keyword>
<keyword evidence="1" id="KW-1133">Transmembrane helix</keyword>
<dbReference type="AlphaFoldDB" id="A0A845GRR6"/>
<proteinExistence type="predicted"/>
<accession>A0A845GRR6</accession>
<feature type="transmembrane region" description="Helical" evidence="1">
    <location>
        <begin position="29"/>
        <end position="48"/>
    </location>
</feature>
<dbReference type="Proteomes" id="UP000447355">
    <property type="component" value="Unassembled WGS sequence"/>
</dbReference>
<evidence type="ECO:0000313" key="2">
    <source>
        <dbReference type="EMBL" id="MYM96072.1"/>
    </source>
</evidence>
<keyword evidence="1" id="KW-0812">Transmembrane</keyword>